<comment type="caution">
    <text evidence="2">The sequence shown here is derived from an EMBL/GenBank/DDBJ whole genome shotgun (WGS) entry which is preliminary data.</text>
</comment>
<dbReference type="OrthoDB" id="9149472at2"/>
<keyword evidence="3" id="KW-1185">Reference proteome</keyword>
<protein>
    <recommendedName>
        <fullName evidence="1">PLD phosphodiesterase domain-containing protein</fullName>
    </recommendedName>
</protein>
<name>A0A368KD56_9GAMM</name>
<dbReference type="GO" id="GO:0006793">
    <property type="term" value="P:phosphorus metabolic process"/>
    <property type="evidence" value="ECO:0007669"/>
    <property type="project" value="UniProtKB-ARBA"/>
</dbReference>
<organism evidence="2 3">
    <name type="scientific">Rhodanobacter denitrificans</name>
    <dbReference type="NCBI Taxonomy" id="666685"/>
    <lineage>
        <taxon>Bacteria</taxon>
        <taxon>Pseudomonadati</taxon>
        <taxon>Pseudomonadota</taxon>
        <taxon>Gammaproteobacteria</taxon>
        <taxon>Lysobacterales</taxon>
        <taxon>Rhodanobacteraceae</taxon>
        <taxon>Rhodanobacter</taxon>
    </lineage>
</organism>
<dbReference type="Pfam" id="PF13091">
    <property type="entry name" value="PLDc_2"/>
    <property type="match status" value="1"/>
</dbReference>
<accession>A0A368KD56</accession>
<dbReference type="Proteomes" id="UP000252387">
    <property type="component" value="Unassembled WGS sequence"/>
</dbReference>
<dbReference type="PROSITE" id="PS50035">
    <property type="entry name" value="PLD"/>
    <property type="match status" value="1"/>
</dbReference>
<dbReference type="RefSeq" id="WP_114345501.1">
    <property type="nucleotide sequence ID" value="NZ_QFWQ01000011.1"/>
</dbReference>
<proteinExistence type="predicted"/>
<gene>
    <name evidence="2" type="ORF">DEO45_15460</name>
</gene>
<dbReference type="InterPro" id="IPR025202">
    <property type="entry name" value="PLD-like_dom"/>
</dbReference>
<evidence type="ECO:0000259" key="1">
    <source>
        <dbReference type="PROSITE" id="PS50035"/>
    </source>
</evidence>
<sequence length="252" mass="27574">MHGALGSTRDIARLIGVSHTRISDVISGLRAAEVAGAVRQDAHGVWRVTLPELESRELALLLRGAALYKEQIHEDKDSVHVVISKPAEPSRFVSALDSTLEGAWGLSSTADVLAGMAGRALTRFSIMTPFVDEAGASRILDLFAATRTTVRRELIVRNGLPEHLRLHEDVLRTLGIHVFDFRLSRLDRPDTETFHAKVVRTDDAECYVGSSNMTKWSFDYSLELGVLVSGSSGRRVSHVLDAVLAVSNEIPI</sequence>
<dbReference type="SUPFAM" id="SSF56024">
    <property type="entry name" value="Phospholipase D/nuclease"/>
    <property type="match status" value="1"/>
</dbReference>
<dbReference type="CDD" id="cd00138">
    <property type="entry name" value="PLDc_SF"/>
    <property type="match status" value="1"/>
</dbReference>
<dbReference type="InterPro" id="IPR001736">
    <property type="entry name" value="PLipase_D/transphosphatidylase"/>
</dbReference>
<reference evidence="2 3" key="1">
    <citation type="submission" date="2018-05" db="EMBL/GenBank/DDBJ databases">
        <title>Draft genome sequence of Rhodanobacter denitrificans Yn1 isolated from gold copper mine.</title>
        <authorList>
            <person name="Yang N."/>
            <person name="Mazhar H.S."/>
            <person name="Rensing C."/>
        </authorList>
    </citation>
    <scope>NUCLEOTIDE SEQUENCE [LARGE SCALE GENOMIC DNA]</scope>
    <source>
        <strain evidence="2 3">Yn1</strain>
    </source>
</reference>
<feature type="domain" description="PLD phosphodiesterase" evidence="1">
    <location>
        <begin position="190"/>
        <end position="217"/>
    </location>
</feature>
<dbReference type="EMBL" id="QFWQ01000011">
    <property type="protein sequence ID" value="RCS28603.1"/>
    <property type="molecule type" value="Genomic_DNA"/>
</dbReference>
<evidence type="ECO:0000313" key="3">
    <source>
        <dbReference type="Proteomes" id="UP000252387"/>
    </source>
</evidence>
<evidence type="ECO:0000313" key="2">
    <source>
        <dbReference type="EMBL" id="RCS28603.1"/>
    </source>
</evidence>
<dbReference type="Gene3D" id="3.30.870.10">
    <property type="entry name" value="Endonuclease Chain A"/>
    <property type="match status" value="1"/>
</dbReference>
<dbReference type="AlphaFoldDB" id="A0A368KD56"/>
<dbReference type="GO" id="GO:0003824">
    <property type="term" value="F:catalytic activity"/>
    <property type="evidence" value="ECO:0007669"/>
    <property type="project" value="InterPro"/>
</dbReference>